<reference evidence="3 4" key="1">
    <citation type="submission" date="2016-06" db="EMBL/GenBank/DDBJ databases">
        <title>Three novel species with peptidoglycan cell walls form the new genus Lacunisphaera gen. nov. in the family Opitutaceae of the verrucomicrobial subdivision 4.</title>
        <authorList>
            <person name="Rast P."/>
            <person name="Gloeckner I."/>
            <person name="Jogler M."/>
            <person name="Boedeker C."/>
            <person name="Jeske O."/>
            <person name="Wiegand S."/>
            <person name="Reinhardt R."/>
            <person name="Schumann P."/>
            <person name="Rohde M."/>
            <person name="Spring S."/>
            <person name="Gloeckner F.O."/>
            <person name="Jogler C."/>
        </authorList>
    </citation>
    <scope>NUCLEOTIDE SEQUENCE [LARGE SCALE GENOMIC DNA]</scope>
    <source>
        <strain evidence="3 4">IG16b</strain>
    </source>
</reference>
<dbReference type="OrthoDB" id="8547832at2"/>
<comment type="similarity">
    <text evidence="1">Belongs to the universal stress protein A family.</text>
</comment>
<feature type="domain" description="UspA" evidence="2">
    <location>
        <begin position="1"/>
        <end position="144"/>
    </location>
</feature>
<sequence>MKTILVPLDLSPAAVQVCNAACELARRVDGRLILMHVVPPPPVMLSDVYAFDAGQLTELTEVAGKTAARSLRALDRHCGKRGVRATTVQRSGAPVAAILAKAVSARAAYIVMGSHGHGAIYDLLVGSTTHGVLMQAPCPVLVVPPVSRRQARRG</sequence>
<dbReference type="PANTHER" id="PTHR46268">
    <property type="entry name" value="STRESS RESPONSE PROTEIN NHAX"/>
    <property type="match status" value="1"/>
</dbReference>
<dbReference type="Gene3D" id="3.40.50.620">
    <property type="entry name" value="HUPs"/>
    <property type="match status" value="1"/>
</dbReference>
<keyword evidence="4" id="KW-1185">Reference proteome</keyword>
<dbReference type="STRING" id="1838286.Verru16b_00349"/>
<dbReference type="PRINTS" id="PR01438">
    <property type="entry name" value="UNVRSLSTRESS"/>
</dbReference>
<accession>A0A1I7PI49</accession>
<gene>
    <name evidence="3" type="ORF">Verru16b_00349</name>
</gene>
<evidence type="ECO:0000313" key="4">
    <source>
        <dbReference type="Proteomes" id="UP000095228"/>
    </source>
</evidence>
<dbReference type="InterPro" id="IPR006016">
    <property type="entry name" value="UspA"/>
</dbReference>
<dbReference type="SUPFAM" id="SSF52402">
    <property type="entry name" value="Adenine nucleotide alpha hydrolases-like"/>
    <property type="match status" value="1"/>
</dbReference>
<evidence type="ECO:0000259" key="2">
    <source>
        <dbReference type="Pfam" id="PF00582"/>
    </source>
</evidence>
<dbReference type="EMBL" id="CP016094">
    <property type="protein sequence ID" value="AOS43306.1"/>
    <property type="molecule type" value="Genomic_DNA"/>
</dbReference>
<proteinExistence type="inferred from homology"/>
<evidence type="ECO:0000256" key="1">
    <source>
        <dbReference type="ARBA" id="ARBA00008791"/>
    </source>
</evidence>
<protein>
    <submittedName>
        <fullName evidence="3">Universal stress protein</fullName>
    </submittedName>
</protein>
<dbReference type="InterPro" id="IPR014729">
    <property type="entry name" value="Rossmann-like_a/b/a_fold"/>
</dbReference>
<dbReference type="Proteomes" id="UP000095228">
    <property type="component" value="Chromosome"/>
</dbReference>
<evidence type="ECO:0000313" key="3">
    <source>
        <dbReference type="EMBL" id="AOS43306.1"/>
    </source>
</evidence>
<name>A0A1I7PI49_9BACT</name>
<dbReference type="KEGG" id="obg:Verru16b_00349"/>
<dbReference type="AlphaFoldDB" id="A0A1I7PI49"/>
<organism evidence="3 4">
    <name type="scientific">Lacunisphaera limnophila</name>
    <dbReference type="NCBI Taxonomy" id="1838286"/>
    <lineage>
        <taxon>Bacteria</taxon>
        <taxon>Pseudomonadati</taxon>
        <taxon>Verrucomicrobiota</taxon>
        <taxon>Opitutia</taxon>
        <taxon>Opitutales</taxon>
        <taxon>Opitutaceae</taxon>
        <taxon>Lacunisphaera</taxon>
    </lineage>
</organism>
<dbReference type="InterPro" id="IPR006015">
    <property type="entry name" value="Universal_stress_UspA"/>
</dbReference>
<dbReference type="PANTHER" id="PTHR46268:SF6">
    <property type="entry name" value="UNIVERSAL STRESS PROTEIN UP12"/>
    <property type="match status" value="1"/>
</dbReference>
<dbReference type="CDD" id="cd00293">
    <property type="entry name" value="USP-like"/>
    <property type="match status" value="1"/>
</dbReference>
<dbReference type="RefSeq" id="WP_069960673.1">
    <property type="nucleotide sequence ID" value="NZ_CP016094.1"/>
</dbReference>
<dbReference type="Pfam" id="PF00582">
    <property type="entry name" value="Usp"/>
    <property type="match status" value="1"/>
</dbReference>